<feature type="region of interest" description="Disordered" evidence="1">
    <location>
        <begin position="124"/>
        <end position="145"/>
    </location>
</feature>
<comment type="caution">
    <text evidence="2">The sequence shown here is derived from an EMBL/GenBank/DDBJ whole genome shotgun (WGS) entry which is preliminary data.</text>
</comment>
<evidence type="ECO:0000256" key="1">
    <source>
        <dbReference type="SAM" id="MobiDB-lite"/>
    </source>
</evidence>
<dbReference type="GeneID" id="81403457"/>
<keyword evidence="3" id="KW-1185">Reference proteome</keyword>
<protein>
    <submittedName>
        <fullName evidence="2">Uncharacterized protein</fullName>
    </submittedName>
</protein>
<reference evidence="2" key="1">
    <citation type="submission" date="2022-11" db="EMBL/GenBank/DDBJ databases">
        <authorList>
            <person name="Petersen C."/>
        </authorList>
    </citation>
    <scope>NUCLEOTIDE SEQUENCE</scope>
    <source>
        <strain evidence="2">IBT 22155</strain>
    </source>
</reference>
<organism evidence="2 3">
    <name type="scientific">Penicillium bovifimosum</name>
    <dbReference type="NCBI Taxonomy" id="126998"/>
    <lineage>
        <taxon>Eukaryota</taxon>
        <taxon>Fungi</taxon>
        <taxon>Dikarya</taxon>
        <taxon>Ascomycota</taxon>
        <taxon>Pezizomycotina</taxon>
        <taxon>Eurotiomycetes</taxon>
        <taxon>Eurotiomycetidae</taxon>
        <taxon>Eurotiales</taxon>
        <taxon>Aspergillaceae</taxon>
        <taxon>Penicillium</taxon>
    </lineage>
</organism>
<dbReference type="RefSeq" id="XP_056523344.1">
    <property type="nucleotide sequence ID" value="XM_056664287.1"/>
</dbReference>
<proteinExistence type="predicted"/>
<dbReference type="EMBL" id="JAPQKL010000003">
    <property type="protein sequence ID" value="KAJ5138695.1"/>
    <property type="molecule type" value="Genomic_DNA"/>
</dbReference>
<name>A0A9W9H4W1_9EURO</name>
<accession>A0A9W9H4W1</accession>
<dbReference type="OrthoDB" id="5378679at2759"/>
<sequence length="344" mass="38389">MSRKNIFLVGAPLSSSLSWHADELLNTPIPPFHESTNSPGQELSLDQPPVRWRLLRSTSDKLDENYAVYQGHKDTEFFISYQLAATTNALPENPADSMLSKFFNHSFAVHETSEVSSPGVYVADSTQESSLGEDSAKTSSRGLEKADIPTTPRMLHFAGPLTDLHNLPTAKYIQSIAPQTMTVNLIVGVLAVHLPRRIVTRQWKTELDIIELVVGDETKAGFGVNFWLKPEKPSAAKNSEADHLGRSLAGLRPRDIVLLRNVGLSTFQDRVYGQSLRGMTTVELFYRQAVDVTDAVGLYQNRMLDSSQDNQPILKTRRVRNWMFRFVTDSVGMSHPRGLPPDTQ</sequence>
<dbReference type="Proteomes" id="UP001149079">
    <property type="component" value="Unassembled WGS sequence"/>
</dbReference>
<evidence type="ECO:0000313" key="2">
    <source>
        <dbReference type="EMBL" id="KAJ5138695.1"/>
    </source>
</evidence>
<feature type="compositionally biased region" description="Polar residues" evidence="1">
    <location>
        <begin position="124"/>
        <end position="141"/>
    </location>
</feature>
<gene>
    <name evidence="2" type="ORF">N7515_003543</name>
</gene>
<evidence type="ECO:0000313" key="3">
    <source>
        <dbReference type="Proteomes" id="UP001149079"/>
    </source>
</evidence>
<dbReference type="AlphaFoldDB" id="A0A9W9H4W1"/>
<reference evidence="2" key="2">
    <citation type="journal article" date="2023" name="IMA Fungus">
        <title>Comparative genomic study of the Penicillium genus elucidates a diverse pangenome and 15 lateral gene transfer events.</title>
        <authorList>
            <person name="Petersen C."/>
            <person name="Sorensen T."/>
            <person name="Nielsen M.R."/>
            <person name="Sondergaard T.E."/>
            <person name="Sorensen J.L."/>
            <person name="Fitzpatrick D.A."/>
            <person name="Frisvad J.C."/>
            <person name="Nielsen K.L."/>
        </authorList>
    </citation>
    <scope>NUCLEOTIDE SEQUENCE</scope>
    <source>
        <strain evidence="2">IBT 22155</strain>
    </source>
</reference>